<name>A0A9W7ZYT5_9FUNG</name>
<accession>A0A9W7ZYT5</accession>
<evidence type="ECO:0000313" key="3">
    <source>
        <dbReference type="Proteomes" id="UP001150538"/>
    </source>
</evidence>
<dbReference type="AlphaFoldDB" id="A0A9W7ZYT5"/>
<evidence type="ECO:0000313" key="2">
    <source>
        <dbReference type="EMBL" id="KAJ1915536.1"/>
    </source>
</evidence>
<reference evidence="2" key="1">
    <citation type="submission" date="2022-07" db="EMBL/GenBank/DDBJ databases">
        <title>Phylogenomic reconstructions and comparative analyses of Kickxellomycotina fungi.</title>
        <authorList>
            <person name="Reynolds N.K."/>
            <person name="Stajich J.E."/>
            <person name="Barry K."/>
            <person name="Grigoriev I.V."/>
            <person name="Crous P."/>
            <person name="Smith M.E."/>
        </authorList>
    </citation>
    <scope>NUCLEOTIDE SEQUENCE</scope>
    <source>
        <strain evidence="2">NBRC 100468</strain>
    </source>
</reference>
<protein>
    <submittedName>
        <fullName evidence="2">Uncharacterized protein</fullName>
    </submittedName>
</protein>
<feature type="compositionally biased region" description="Polar residues" evidence="1">
    <location>
        <begin position="86"/>
        <end position="100"/>
    </location>
</feature>
<feature type="compositionally biased region" description="Polar residues" evidence="1">
    <location>
        <begin position="120"/>
        <end position="149"/>
    </location>
</feature>
<organism evidence="2 3">
    <name type="scientific">Mycoemilia scoparia</name>
    <dbReference type="NCBI Taxonomy" id="417184"/>
    <lineage>
        <taxon>Eukaryota</taxon>
        <taxon>Fungi</taxon>
        <taxon>Fungi incertae sedis</taxon>
        <taxon>Zoopagomycota</taxon>
        <taxon>Kickxellomycotina</taxon>
        <taxon>Kickxellomycetes</taxon>
        <taxon>Kickxellales</taxon>
        <taxon>Kickxellaceae</taxon>
        <taxon>Mycoemilia</taxon>
    </lineage>
</organism>
<keyword evidence="3" id="KW-1185">Reference proteome</keyword>
<sequence>MAGGDNNNTSDTIEITQGVPLMTVGSTRSMASDAETLTVRRGQTLTSIYSPSEHRGEGRTVMVAIRPRGGYDDEIYVAPEPKSRVRNSQSGTSSPNSASHLQGGGHLSPWHLFSRGQGSGHSSAVPSRQHSSNNSARNSLDEPLTSTFPHSERESDSEDFQNFEPKRGSPNHNLICWAINTFKLDPRVDTLLLVHVRSSIGSTKSKWLDSGVVAAVRLYDAEERVKSIKFLTHYAKYVINTLNYPKCRALTLLGDWKEELILKGEMEKIDALCMVWKEKGAFISKIGARLSIGARGVDQVLYAANFPVCVVKVPRVEQ</sequence>
<gene>
    <name evidence="2" type="ORF">H4219_004274</name>
</gene>
<dbReference type="EMBL" id="JANBPU010000142">
    <property type="protein sequence ID" value="KAJ1915536.1"/>
    <property type="molecule type" value="Genomic_DNA"/>
</dbReference>
<dbReference type="OrthoDB" id="843225at2759"/>
<proteinExistence type="predicted"/>
<comment type="caution">
    <text evidence="2">The sequence shown here is derived from an EMBL/GenBank/DDBJ whole genome shotgun (WGS) entry which is preliminary data.</text>
</comment>
<evidence type="ECO:0000256" key="1">
    <source>
        <dbReference type="SAM" id="MobiDB-lite"/>
    </source>
</evidence>
<dbReference type="Proteomes" id="UP001150538">
    <property type="component" value="Unassembled WGS sequence"/>
</dbReference>
<feature type="region of interest" description="Disordered" evidence="1">
    <location>
        <begin position="72"/>
        <end position="166"/>
    </location>
</feature>